<accession>B8J6H5</accession>
<feature type="transmembrane region" description="Helical" evidence="4">
    <location>
        <begin position="76"/>
        <end position="93"/>
    </location>
</feature>
<protein>
    <submittedName>
        <fullName evidence="6">Major facilitator superfamily MFS_1</fullName>
    </submittedName>
</protein>
<evidence type="ECO:0000256" key="1">
    <source>
        <dbReference type="ARBA" id="ARBA00022692"/>
    </source>
</evidence>
<dbReference type="RefSeq" id="WP_012633079.1">
    <property type="nucleotide sequence ID" value="NC_011891.1"/>
</dbReference>
<feature type="transmembrane region" description="Helical" evidence="4">
    <location>
        <begin position="163"/>
        <end position="183"/>
    </location>
</feature>
<dbReference type="GO" id="GO:0022857">
    <property type="term" value="F:transmembrane transporter activity"/>
    <property type="evidence" value="ECO:0007669"/>
    <property type="project" value="InterPro"/>
</dbReference>
<dbReference type="EMBL" id="CP001359">
    <property type="protein sequence ID" value="ACL65156.1"/>
    <property type="molecule type" value="Genomic_DNA"/>
</dbReference>
<organism evidence="6 7">
    <name type="scientific">Anaeromyxobacter dehalogenans (strain ATCC BAA-258 / DSM 21875 / 2CP-1)</name>
    <dbReference type="NCBI Taxonomy" id="455488"/>
    <lineage>
        <taxon>Bacteria</taxon>
        <taxon>Pseudomonadati</taxon>
        <taxon>Myxococcota</taxon>
        <taxon>Myxococcia</taxon>
        <taxon>Myxococcales</taxon>
        <taxon>Cystobacterineae</taxon>
        <taxon>Anaeromyxobacteraceae</taxon>
        <taxon>Anaeromyxobacter</taxon>
    </lineage>
</organism>
<evidence type="ECO:0000313" key="6">
    <source>
        <dbReference type="EMBL" id="ACL65156.1"/>
    </source>
</evidence>
<feature type="transmembrane region" description="Helical" evidence="4">
    <location>
        <begin position="7"/>
        <end position="26"/>
    </location>
</feature>
<reference evidence="6" key="1">
    <citation type="submission" date="2009-01" db="EMBL/GenBank/DDBJ databases">
        <title>Complete sequence of Anaeromyxobacter dehalogenans 2CP-1.</title>
        <authorList>
            <consortium name="US DOE Joint Genome Institute"/>
            <person name="Lucas S."/>
            <person name="Copeland A."/>
            <person name="Lapidus A."/>
            <person name="Glavina del Rio T."/>
            <person name="Dalin E."/>
            <person name="Tice H."/>
            <person name="Bruce D."/>
            <person name="Goodwin L."/>
            <person name="Pitluck S."/>
            <person name="Saunders E."/>
            <person name="Brettin T."/>
            <person name="Detter J.C."/>
            <person name="Han C."/>
            <person name="Larimer F."/>
            <person name="Land M."/>
            <person name="Hauser L."/>
            <person name="Kyrpides N."/>
            <person name="Ovchinnikova G."/>
            <person name="Beliaev A.S."/>
            <person name="Richardson P."/>
        </authorList>
    </citation>
    <scope>NUCLEOTIDE SEQUENCE</scope>
    <source>
        <strain evidence="6">2CP-1</strain>
    </source>
</reference>
<dbReference type="PANTHER" id="PTHR42910">
    <property type="entry name" value="TRANSPORTER SCO4007-RELATED"/>
    <property type="match status" value="1"/>
</dbReference>
<dbReference type="PANTHER" id="PTHR42910:SF1">
    <property type="entry name" value="MAJOR FACILITATOR SUPERFAMILY (MFS) PROFILE DOMAIN-CONTAINING PROTEIN"/>
    <property type="match status" value="1"/>
</dbReference>
<keyword evidence="3 4" id="KW-0472">Membrane</keyword>
<dbReference type="AlphaFoldDB" id="B8J6H5"/>
<name>B8J6H5_ANAD2</name>
<keyword evidence="7" id="KW-1185">Reference proteome</keyword>
<dbReference type="SUPFAM" id="SSF103473">
    <property type="entry name" value="MFS general substrate transporter"/>
    <property type="match status" value="1"/>
</dbReference>
<evidence type="ECO:0000256" key="2">
    <source>
        <dbReference type="ARBA" id="ARBA00022989"/>
    </source>
</evidence>
<feature type="transmembrane region" description="Helical" evidence="4">
    <location>
        <begin position="133"/>
        <end position="151"/>
    </location>
</feature>
<dbReference type="CDD" id="cd17324">
    <property type="entry name" value="MFS_NepI_like"/>
    <property type="match status" value="1"/>
</dbReference>
<feature type="transmembrane region" description="Helical" evidence="4">
    <location>
        <begin position="246"/>
        <end position="268"/>
    </location>
</feature>
<feature type="transmembrane region" description="Helical" evidence="4">
    <location>
        <begin position="214"/>
        <end position="234"/>
    </location>
</feature>
<dbReference type="InterPro" id="IPR036259">
    <property type="entry name" value="MFS_trans_sf"/>
</dbReference>
<feature type="transmembrane region" description="Helical" evidence="4">
    <location>
        <begin position="275"/>
        <end position="293"/>
    </location>
</feature>
<feature type="domain" description="Major facilitator superfamily (MFS) profile" evidence="5">
    <location>
        <begin position="10"/>
        <end position="385"/>
    </location>
</feature>
<keyword evidence="2 4" id="KW-1133">Transmembrane helix</keyword>
<proteinExistence type="predicted"/>
<feature type="transmembrane region" description="Helical" evidence="4">
    <location>
        <begin position="99"/>
        <end position="121"/>
    </location>
</feature>
<dbReference type="Gene3D" id="1.20.1250.20">
    <property type="entry name" value="MFS general substrate transporter like domains"/>
    <property type="match status" value="1"/>
</dbReference>
<evidence type="ECO:0000256" key="3">
    <source>
        <dbReference type="ARBA" id="ARBA00023136"/>
    </source>
</evidence>
<feature type="transmembrane region" description="Helical" evidence="4">
    <location>
        <begin position="336"/>
        <end position="355"/>
    </location>
</feature>
<evidence type="ECO:0000256" key="4">
    <source>
        <dbReference type="SAM" id="Phobius"/>
    </source>
</evidence>
<dbReference type="HOGENOM" id="CLU_001265_23_0_7"/>
<dbReference type="Proteomes" id="UP000007089">
    <property type="component" value="Chromosome"/>
</dbReference>
<dbReference type="InterPro" id="IPR020846">
    <property type="entry name" value="MFS_dom"/>
</dbReference>
<evidence type="ECO:0000313" key="7">
    <source>
        <dbReference type="Proteomes" id="UP000007089"/>
    </source>
</evidence>
<dbReference type="InterPro" id="IPR011701">
    <property type="entry name" value="MFS"/>
</dbReference>
<dbReference type="Pfam" id="PF07690">
    <property type="entry name" value="MFS_1"/>
    <property type="match status" value="1"/>
</dbReference>
<dbReference type="PROSITE" id="PS50850">
    <property type="entry name" value="MFS"/>
    <property type="match status" value="1"/>
</dbReference>
<feature type="transmembrane region" description="Helical" evidence="4">
    <location>
        <begin position="46"/>
        <end position="64"/>
    </location>
</feature>
<dbReference type="KEGG" id="acp:A2cp1_1814"/>
<sequence>MSAAPSVRFIVLVLAVAAGASVGNLYLLQPLLPEVARTFSTSPRAVGVVSMLTQVGYGAGMFLFVPLGDVLERRRLMLALLGAVAVALVAVAASPTLPVLAGASLAVGMTTVVPQLALPLAAHVAPPEERGRAVGAVMGGLLVGILLARTASGFLGAHLGWRAVYVVAAALMVALAAALRALLPRSEPDASMPYPELLRSMLDIAREEPVLREAAALGALGFAAFSVFWSTLAFQLEARHGLGPDVAGLFGVLGAAGALAAPVLGRLADRTRPRANAGISIVVALAGFAVFAASGSVPALVAGVLLLDVGVQGNHVSNLARVHGRRPEARSRMNTIYMVTYFAGGALGTAVGTWAWTARGWAGVCAAGAAFLAAALALWALGLRRDPAPARDGSRGNPARGD</sequence>
<keyword evidence="1 4" id="KW-0812">Transmembrane</keyword>
<evidence type="ECO:0000259" key="5">
    <source>
        <dbReference type="PROSITE" id="PS50850"/>
    </source>
</evidence>
<feature type="transmembrane region" description="Helical" evidence="4">
    <location>
        <begin position="361"/>
        <end position="381"/>
    </location>
</feature>
<gene>
    <name evidence="6" type="ordered locus">A2cp1_1814</name>
</gene>